<protein>
    <recommendedName>
        <fullName evidence="5">Transmembrane protein 26</fullName>
    </recommendedName>
</protein>
<sequence length="373" mass="42757">MIFTRAPYKTIETDVQKHQTLITTHKRFCPSVFCYIASVVPAIWFLELHEMQERIDKKDQTEEFNKTIALRTNNTLEPLSVNIKEFGDLKIHLPIYLPRDLWLRVLEQFLLLMLIVGRWLLPKGALSHDQLSQLLLVYLGTAADIVEFYEAFNEENVKYNRILIYTLLGIWTLSLLQFTLVLTATRARRDHAGVPAMSDSFDGREAGCCNPEIYGIIISIFMQDCPFLVIRLLLIFKYKVVSYTNMFFTAKNTLVIILLLYRLIVIQTDNTNGRKSNGSPVHDSIHMIGPPRRENSENSEILLKPSRSSPCVNNLRSNATLKSYDSCPRFKTLEVKDRRSDPIYTNKIGPGSRSPSANRLAYTSRTKSAGNIF</sequence>
<dbReference type="PANTHER" id="PTHR22168:SF8">
    <property type="entry name" value="TRANSMEMBRANE PROTEIN 26"/>
    <property type="match status" value="1"/>
</dbReference>
<comment type="caution">
    <text evidence="3">The sequence shown here is derived from an EMBL/GenBank/DDBJ whole genome shotgun (WGS) entry which is preliminary data.</text>
</comment>
<keyword evidence="2" id="KW-1133">Transmembrane helix</keyword>
<evidence type="ECO:0000313" key="4">
    <source>
        <dbReference type="Proteomes" id="UP001186944"/>
    </source>
</evidence>
<name>A0AA88YSX8_PINIB</name>
<feature type="region of interest" description="Disordered" evidence="1">
    <location>
        <begin position="275"/>
        <end position="295"/>
    </location>
</feature>
<reference evidence="3" key="1">
    <citation type="submission" date="2019-08" db="EMBL/GenBank/DDBJ databases">
        <title>The improved chromosome-level genome for the pearl oyster Pinctada fucata martensii using PacBio sequencing and Hi-C.</title>
        <authorList>
            <person name="Zheng Z."/>
        </authorList>
    </citation>
    <scope>NUCLEOTIDE SEQUENCE</scope>
    <source>
        <strain evidence="3">ZZ-2019</strain>
        <tissue evidence="3">Adductor muscle</tissue>
    </source>
</reference>
<organism evidence="3 4">
    <name type="scientific">Pinctada imbricata</name>
    <name type="common">Atlantic pearl-oyster</name>
    <name type="synonym">Pinctada martensii</name>
    <dbReference type="NCBI Taxonomy" id="66713"/>
    <lineage>
        <taxon>Eukaryota</taxon>
        <taxon>Metazoa</taxon>
        <taxon>Spiralia</taxon>
        <taxon>Lophotrochozoa</taxon>
        <taxon>Mollusca</taxon>
        <taxon>Bivalvia</taxon>
        <taxon>Autobranchia</taxon>
        <taxon>Pteriomorphia</taxon>
        <taxon>Pterioida</taxon>
        <taxon>Pterioidea</taxon>
        <taxon>Pteriidae</taxon>
        <taxon>Pinctada</taxon>
    </lineage>
</organism>
<evidence type="ECO:0000256" key="2">
    <source>
        <dbReference type="SAM" id="Phobius"/>
    </source>
</evidence>
<keyword evidence="2" id="KW-0472">Membrane</keyword>
<dbReference type="InterPro" id="IPR019169">
    <property type="entry name" value="Transmembrane_26"/>
</dbReference>
<keyword evidence="2" id="KW-0812">Transmembrane</keyword>
<dbReference type="AlphaFoldDB" id="A0AA88YSX8"/>
<dbReference type="EMBL" id="VSWD01000004">
    <property type="protein sequence ID" value="KAK3104926.1"/>
    <property type="molecule type" value="Genomic_DNA"/>
</dbReference>
<proteinExistence type="predicted"/>
<keyword evidence="4" id="KW-1185">Reference proteome</keyword>
<gene>
    <name evidence="3" type="ORF">FSP39_013334</name>
</gene>
<evidence type="ECO:0008006" key="5">
    <source>
        <dbReference type="Google" id="ProtNLM"/>
    </source>
</evidence>
<accession>A0AA88YSX8</accession>
<feature type="transmembrane region" description="Helical" evidence="2">
    <location>
        <begin position="162"/>
        <end position="182"/>
    </location>
</feature>
<evidence type="ECO:0000256" key="1">
    <source>
        <dbReference type="SAM" id="MobiDB-lite"/>
    </source>
</evidence>
<feature type="transmembrane region" description="Helical" evidence="2">
    <location>
        <begin position="246"/>
        <end position="265"/>
    </location>
</feature>
<dbReference type="PANTHER" id="PTHR22168">
    <property type="entry name" value="TMEM26 PROTEIN"/>
    <property type="match status" value="1"/>
</dbReference>
<evidence type="ECO:0000313" key="3">
    <source>
        <dbReference type="EMBL" id="KAK3104926.1"/>
    </source>
</evidence>
<feature type="transmembrane region" description="Helical" evidence="2">
    <location>
        <begin position="213"/>
        <end position="234"/>
    </location>
</feature>
<dbReference type="Proteomes" id="UP001186944">
    <property type="component" value="Unassembled WGS sequence"/>
</dbReference>
<dbReference type="Pfam" id="PF09772">
    <property type="entry name" value="Tmem26"/>
    <property type="match status" value="1"/>
</dbReference>